<keyword evidence="3" id="KW-1185">Reference proteome</keyword>
<dbReference type="EMBL" id="HG970332">
    <property type="protein sequence ID" value="CEF72165.1"/>
    <property type="molecule type" value="Genomic_DNA"/>
</dbReference>
<proteinExistence type="predicted"/>
<dbReference type="Proteomes" id="UP000070720">
    <property type="component" value="Chromosome 1"/>
</dbReference>
<dbReference type="RefSeq" id="XP_011315914.1">
    <property type="nucleotide sequence ID" value="XM_011317612.1"/>
</dbReference>
<dbReference type="HOGENOM" id="CLU_3320137_0_0_1"/>
<dbReference type="AlphaFoldDB" id="I1S4H1"/>
<sequence length="39" mass="4373">MYRYLFCEAAGLSDSQKIAAVVSSLETFLWRLTGGKCQE</sequence>
<accession>A0A098D160</accession>
<dbReference type="VEuPathDB" id="FungiDB:FGRAMPH1_01G00727"/>
<reference evidence="2" key="4">
    <citation type="submission" date="2017-01" db="UniProtKB">
        <authorList>
            <consortium name="EnsemblFungi"/>
        </authorList>
    </citation>
    <scope>IDENTIFICATION</scope>
    <source>
        <strain evidence="2">PH-1 / ATCC MYA-4620 / FGSC 9075 / NRRL 31084</strain>
    </source>
</reference>
<reference evidence="2 3" key="2">
    <citation type="journal article" date="2010" name="Nature">
        <title>Comparative genomics reveals mobile pathogenicity chromosomes in Fusarium.</title>
        <authorList>
            <person name="Ma L.J."/>
            <person name="van der Does H.C."/>
            <person name="Borkovich K.A."/>
            <person name="Coleman J.J."/>
            <person name="Daboussi M.J."/>
            <person name="Di Pietro A."/>
            <person name="Dufresne M."/>
            <person name="Freitag M."/>
            <person name="Grabherr M."/>
            <person name="Henrissat B."/>
            <person name="Houterman P.M."/>
            <person name="Kang S."/>
            <person name="Shim W.B."/>
            <person name="Woloshuk C."/>
            <person name="Xie X."/>
            <person name="Xu J.R."/>
            <person name="Antoniw J."/>
            <person name="Baker S.E."/>
            <person name="Bluhm B.H."/>
            <person name="Breakspear A."/>
            <person name="Brown D.W."/>
            <person name="Butchko R.A."/>
            <person name="Chapman S."/>
            <person name="Coulson R."/>
            <person name="Coutinho P.M."/>
            <person name="Danchin E.G."/>
            <person name="Diener A."/>
            <person name="Gale L.R."/>
            <person name="Gardiner D.M."/>
            <person name="Goff S."/>
            <person name="Hammond-Kosack K.E."/>
            <person name="Hilburn K."/>
            <person name="Hua-Van A."/>
            <person name="Jonkers W."/>
            <person name="Kazan K."/>
            <person name="Kodira C.D."/>
            <person name="Koehrsen M."/>
            <person name="Kumar L."/>
            <person name="Lee Y.H."/>
            <person name="Li L."/>
            <person name="Manners J.M."/>
            <person name="Miranda-Saavedra D."/>
            <person name="Mukherjee M."/>
            <person name="Park G."/>
            <person name="Park J."/>
            <person name="Park S.Y."/>
            <person name="Proctor R.H."/>
            <person name="Regev A."/>
            <person name="Ruiz-Roldan M.C."/>
            <person name="Sain D."/>
            <person name="Sakthikumar S."/>
            <person name="Sykes S."/>
            <person name="Schwartz D.C."/>
            <person name="Turgeon B.G."/>
            <person name="Wapinski I."/>
            <person name="Yoder O."/>
            <person name="Young S."/>
            <person name="Zeng Q."/>
            <person name="Zhou S."/>
            <person name="Galagan J."/>
            <person name="Cuomo C.A."/>
            <person name="Kistler H.C."/>
            <person name="Rep M."/>
        </authorList>
    </citation>
    <scope>GENOME REANNOTATION</scope>
    <source>
        <strain evidence="3">ATCC MYA-4620 / CBS 123657 / FGSC 9075 / NRRL 31084 / PH-1</strain>
        <strain evidence="2">PH-1 / ATCC MYA-4620 / FGSC 9075 / NRRL 31084</strain>
    </source>
</reference>
<dbReference type="InParanoid" id="I1S4H1"/>
<gene>
    <name evidence="1" type="ORF">FGRAMPH1_01T00727</name>
</gene>
<dbReference type="EnsemblFungi" id="CEF72165">
    <property type="protein sequence ID" value="CEF72165"/>
    <property type="gene ID" value="FGRRES_11738"/>
</dbReference>
<evidence type="ECO:0000313" key="1">
    <source>
        <dbReference type="EMBL" id="CEF72165.1"/>
    </source>
</evidence>
<accession>I1S4H1</accession>
<organism evidence="1 3">
    <name type="scientific">Gibberella zeae (strain ATCC MYA-4620 / CBS 123657 / FGSC 9075 / NRRL 31084 / PH-1)</name>
    <name type="common">Wheat head blight fungus</name>
    <name type="synonym">Fusarium graminearum</name>
    <dbReference type="NCBI Taxonomy" id="229533"/>
    <lineage>
        <taxon>Eukaryota</taxon>
        <taxon>Fungi</taxon>
        <taxon>Dikarya</taxon>
        <taxon>Ascomycota</taxon>
        <taxon>Pezizomycotina</taxon>
        <taxon>Sordariomycetes</taxon>
        <taxon>Hypocreomycetidae</taxon>
        <taxon>Hypocreales</taxon>
        <taxon>Nectriaceae</taxon>
        <taxon>Fusarium</taxon>
    </lineage>
</organism>
<protein>
    <submittedName>
        <fullName evidence="1">Chromosome 1, complete genome</fullName>
    </submittedName>
</protein>
<name>I1S4H1_GIBZE</name>
<reference evidence="2 3" key="1">
    <citation type="journal article" date="2007" name="Science">
        <title>The Fusarium graminearum genome reveals a link between localized polymorphism and pathogen specialization.</title>
        <authorList>
            <person name="Cuomo C.A."/>
            <person name="Gueldener U."/>
            <person name="Xu J.-R."/>
            <person name="Trail F."/>
            <person name="Turgeon B.G."/>
            <person name="Di Pietro A."/>
            <person name="Walton J.D."/>
            <person name="Ma L.-J."/>
            <person name="Baker S.E."/>
            <person name="Rep M."/>
            <person name="Adam G."/>
            <person name="Antoniw J."/>
            <person name="Baldwin T."/>
            <person name="Calvo S.E."/>
            <person name="Chang Y.-L."/>
            <person name="DeCaprio D."/>
            <person name="Gale L.R."/>
            <person name="Gnerre S."/>
            <person name="Goswami R.S."/>
            <person name="Hammond-Kosack K."/>
            <person name="Harris L.J."/>
            <person name="Hilburn K."/>
            <person name="Kennell J.C."/>
            <person name="Kroken S."/>
            <person name="Magnuson J.K."/>
            <person name="Mannhaupt G."/>
            <person name="Mauceli E.W."/>
            <person name="Mewes H.-W."/>
            <person name="Mitterbauer R."/>
            <person name="Muehlbauer G."/>
            <person name="Muensterkoetter M."/>
            <person name="Nelson D."/>
            <person name="O'Donnell K."/>
            <person name="Ouellet T."/>
            <person name="Qi W."/>
            <person name="Quesneville H."/>
            <person name="Roncero M.I.G."/>
            <person name="Seong K.-Y."/>
            <person name="Tetko I.V."/>
            <person name="Urban M."/>
            <person name="Waalwijk C."/>
            <person name="Ward T.J."/>
            <person name="Yao J."/>
            <person name="Birren B.W."/>
            <person name="Kistler H.C."/>
        </authorList>
    </citation>
    <scope>NUCLEOTIDE SEQUENCE [LARGE SCALE GENOMIC DNA]</scope>
    <source>
        <strain evidence="3">ATCC MYA-4620 / CBS 123657 / FGSC 9075 / NRRL 31084 / PH-1</strain>
        <strain evidence="2">PH-1 / ATCC MYA-4620 / FGSC 9075 / NRRL 31084</strain>
    </source>
</reference>
<evidence type="ECO:0000313" key="3">
    <source>
        <dbReference type="Proteomes" id="UP000070720"/>
    </source>
</evidence>
<evidence type="ECO:0000313" key="2">
    <source>
        <dbReference type="EnsemblFungi" id="CEF72165"/>
    </source>
</evidence>
<dbReference type="KEGG" id="fgr:FGSG_11738"/>
<reference evidence="1 3" key="3">
    <citation type="journal article" date="2015" name="BMC Genomics">
        <title>The completed genome sequence of the pathogenic ascomycete fungus Fusarium graminearum.</title>
        <authorList>
            <person name="King R."/>
            <person name="Urban M."/>
            <person name="Hammond-Kosack M.C."/>
            <person name="Hassani-Pak K."/>
            <person name="Hammond-Kosack K.E."/>
        </authorList>
    </citation>
    <scope>NUCLEOTIDE SEQUENCE [LARGE SCALE GENOMIC DNA]</scope>
    <source>
        <strain evidence="3">ATCC MYA-4620 / CBS 123657 / FGSC 9075 / NRRL 31084 / PH-1</strain>
        <strain evidence="1">PH-1</strain>
    </source>
</reference>